<feature type="region of interest" description="Disordered" evidence="1">
    <location>
        <begin position="397"/>
        <end position="416"/>
    </location>
</feature>
<feature type="domain" description="Type ISP restriction-modification enzyme LLaBIII C-terminal specificity" evidence="2">
    <location>
        <begin position="215"/>
        <end position="347"/>
    </location>
</feature>
<dbReference type="EMBL" id="JAINZZ010000012">
    <property type="protein sequence ID" value="MBY8878574.1"/>
    <property type="molecule type" value="Genomic_DNA"/>
</dbReference>
<reference evidence="3 4" key="1">
    <citation type="submission" date="2021-08" db="EMBL/GenBank/DDBJ databases">
        <title>WGS of actinomycetes from Thailand.</title>
        <authorList>
            <person name="Thawai C."/>
        </authorList>
    </citation>
    <scope>NUCLEOTIDE SEQUENCE [LARGE SCALE GENOMIC DNA]</scope>
    <source>
        <strain evidence="3 4">PLK6-54</strain>
    </source>
</reference>
<keyword evidence="3" id="KW-0489">Methyltransferase</keyword>
<accession>A0ABS7Q5Y6</accession>
<evidence type="ECO:0000313" key="3">
    <source>
        <dbReference type="EMBL" id="MBY8878574.1"/>
    </source>
</evidence>
<gene>
    <name evidence="3" type="ORF">K7862_13145</name>
</gene>
<dbReference type="RefSeq" id="WP_222962711.1">
    <property type="nucleotide sequence ID" value="NZ_JAINZZ010000012.1"/>
</dbReference>
<feature type="domain" description="Type ISP restriction-modification enzyme LLaBIII C-terminal specificity" evidence="2">
    <location>
        <begin position="13"/>
        <end position="205"/>
    </location>
</feature>
<dbReference type="GO" id="GO:0008168">
    <property type="term" value="F:methyltransferase activity"/>
    <property type="evidence" value="ECO:0007669"/>
    <property type="project" value="UniProtKB-KW"/>
</dbReference>
<name>A0ABS7Q5Y6_9ACTN</name>
<keyword evidence="4" id="KW-1185">Reference proteome</keyword>
<comment type="caution">
    <text evidence="3">The sequence shown here is derived from an EMBL/GenBank/DDBJ whole genome shotgun (WGS) entry which is preliminary data.</text>
</comment>
<evidence type="ECO:0000313" key="4">
    <source>
        <dbReference type="Proteomes" id="UP000778578"/>
    </source>
</evidence>
<sequence>MHAVSDDAPLLHDLMPWSVRPLRLGRGWPMAPEPACLRARWNLLTAGPDDATRASLLHTTRARGLRTPVAQLPGHRTPTSALAREDGRCPEPVRVQHGAFDQQWLIPDHRLIDVARPELWRVADEHQIFVLEQGQLPDAREPALSFSALLPDGRSPAGKPGLIRPLYRRPGGLDPNLAPGLTDWLADRLGLPVTAGDVLAWIAAAARPGPAGCAVPLPVDPEVWRLGLSLGARSLWLHTRATRAVDAAAGREHGRLRLPGGSRPYVRSPLPAAPRPGELEYEAEEAALRIGEGVVAPVSAGAWELTAGGVRVLEQWYERRTDPGTPGSLEALRPATWTREVTSDLLELISVLTLLAALREELALFADRLADVGRPGTRTSAGLRSAGVLPVPAARRRPASVLEHHEEGPDGQFALV</sequence>
<keyword evidence="3" id="KW-0808">Transferase</keyword>
<proteinExistence type="predicted"/>
<dbReference type="Proteomes" id="UP000778578">
    <property type="component" value="Unassembled WGS sequence"/>
</dbReference>
<dbReference type="InterPro" id="IPR041635">
    <property type="entry name" value="Type_ISP_LLaBIII_C"/>
</dbReference>
<protein>
    <submittedName>
        <fullName evidence="3">DNA methyltransferase</fullName>
    </submittedName>
</protein>
<dbReference type="Pfam" id="PF18135">
    <property type="entry name" value="Type_ISP_C"/>
    <property type="match status" value="2"/>
</dbReference>
<dbReference type="GO" id="GO:0032259">
    <property type="term" value="P:methylation"/>
    <property type="evidence" value="ECO:0007669"/>
    <property type="project" value="UniProtKB-KW"/>
</dbReference>
<evidence type="ECO:0000256" key="1">
    <source>
        <dbReference type="SAM" id="MobiDB-lite"/>
    </source>
</evidence>
<organism evidence="3 4">
    <name type="scientific">Actinacidiphila acidipaludis</name>
    <dbReference type="NCBI Taxonomy" id="2873382"/>
    <lineage>
        <taxon>Bacteria</taxon>
        <taxon>Bacillati</taxon>
        <taxon>Actinomycetota</taxon>
        <taxon>Actinomycetes</taxon>
        <taxon>Kitasatosporales</taxon>
        <taxon>Streptomycetaceae</taxon>
        <taxon>Actinacidiphila</taxon>
    </lineage>
</organism>
<evidence type="ECO:0000259" key="2">
    <source>
        <dbReference type="Pfam" id="PF18135"/>
    </source>
</evidence>